<dbReference type="KEGG" id="ksn:43592576"/>
<dbReference type="AlphaFoldDB" id="A0A5M6BNA0"/>
<dbReference type="InterPro" id="IPR016040">
    <property type="entry name" value="NAD(P)-bd_dom"/>
</dbReference>
<protein>
    <recommendedName>
        <fullName evidence="1">NAD(P)-binding domain-containing protein</fullName>
    </recommendedName>
</protein>
<keyword evidence="3" id="KW-1185">Reference proteome</keyword>
<dbReference type="PANTHER" id="PTHR48079">
    <property type="entry name" value="PROTEIN YEEZ"/>
    <property type="match status" value="1"/>
</dbReference>
<reference evidence="2" key="2">
    <citation type="submission" date="2024-01" db="EMBL/GenBank/DDBJ databases">
        <title>Comparative genomics of Cryptococcus and Kwoniella reveals pathogenesis evolution and contrasting modes of karyotype evolution via chromosome fusion or intercentromeric recombination.</title>
        <authorList>
            <person name="Coelho M.A."/>
            <person name="David-Palma M."/>
            <person name="Shea T."/>
            <person name="Bowers K."/>
            <person name="McGinley-Smith S."/>
            <person name="Mohammad A.W."/>
            <person name="Gnirke A."/>
            <person name="Yurkov A.M."/>
            <person name="Nowrousian M."/>
            <person name="Sun S."/>
            <person name="Cuomo C.A."/>
            <person name="Heitman J."/>
        </authorList>
    </citation>
    <scope>NUCLEOTIDE SEQUENCE</scope>
    <source>
        <strain evidence="2">CBS 12478</strain>
    </source>
</reference>
<evidence type="ECO:0000313" key="3">
    <source>
        <dbReference type="Proteomes" id="UP000322225"/>
    </source>
</evidence>
<name>A0A5M6BNA0_9TREE</name>
<proteinExistence type="predicted"/>
<dbReference type="InterPro" id="IPR051783">
    <property type="entry name" value="NAD(P)-dependent_oxidoreduct"/>
</dbReference>
<dbReference type="Gene3D" id="3.40.50.720">
    <property type="entry name" value="NAD(P)-binding Rossmann-like Domain"/>
    <property type="match status" value="1"/>
</dbReference>
<evidence type="ECO:0000259" key="1">
    <source>
        <dbReference type="Pfam" id="PF13460"/>
    </source>
</evidence>
<dbReference type="PANTHER" id="PTHR48079:SF6">
    <property type="entry name" value="NAD(P)-BINDING DOMAIN-CONTAINING PROTEIN-RELATED"/>
    <property type="match status" value="1"/>
</dbReference>
<dbReference type="SUPFAM" id="SSF51735">
    <property type="entry name" value="NAD(P)-binding Rossmann-fold domains"/>
    <property type="match status" value="1"/>
</dbReference>
<dbReference type="InterPro" id="IPR036291">
    <property type="entry name" value="NAD(P)-bd_dom_sf"/>
</dbReference>
<sequence length="304" mass="32194">MVNVFLTGANGRIGSHVTRQLVSRGHTVTGLVRTNEGASFVKSFVNNHANLTPLIGDLSDHDLLVSNAKSHDAFIHCAMEHKANPLDAATHEREIVNLIGDALAGSNKSFIISGVTAPIGAPGDESTEPTTGKMLRALTDIDVRALKNKGVRSATIRLATITHDSGSIHPFLGTLISAADKLGYIPYVGDNYWGTGHSDDAALLFALVLEKGEAGIAAHEVAEKVKVKDIAEALAKKTGRKAGDIPLEKLGELGFVGGILANNQTHLSAEWTKKTFGWEPKGQGLLEEIDAAPKEYFGAGAFPH</sequence>
<dbReference type="GO" id="GO:0004029">
    <property type="term" value="F:aldehyde dehydrogenase (NAD+) activity"/>
    <property type="evidence" value="ECO:0007669"/>
    <property type="project" value="TreeGrafter"/>
</dbReference>
<dbReference type="RefSeq" id="XP_031857302.1">
    <property type="nucleotide sequence ID" value="XM_032008404.1"/>
</dbReference>
<dbReference type="OrthoDB" id="10000533at2759"/>
<accession>A0A5M6BNA0</accession>
<reference evidence="2" key="1">
    <citation type="submission" date="2017-08" db="EMBL/GenBank/DDBJ databases">
        <authorList>
            <person name="Cuomo C."/>
            <person name="Billmyre B."/>
            <person name="Heitman J."/>
        </authorList>
    </citation>
    <scope>NUCLEOTIDE SEQUENCE</scope>
    <source>
        <strain evidence="2">CBS 12478</strain>
    </source>
</reference>
<gene>
    <name evidence="2" type="ORF">CI109_105409</name>
</gene>
<dbReference type="Proteomes" id="UP000322225">
    <property type="component" value="Chromosome 9"/>
</dbReference>
<dbReference type="GO" id="GO:0005737">
    <property type="term" value="C:cytoplasm"/>
    <property type="evidence" value="ECO:0007669"/>
    <property type="project" value="TreeGrafter"/>
</dbReference>
<feature type="domain" description="NAD(P)-binding" evidence="1">
    <location>
        <begin position="8"/>
        <end position="162"/>
    </location>
</feature>
<dbReference type="GeneID" id="43592576"/>
<dbReference type="Pfam" id="PF13460">
    <property type="entry name" value="NAD_binding_10"/>
    <property type="match status" value="1"/>
</dbReference>
<dbReference type="EMBL" id="CP144059">
    <property type="protein sequence ID" value="WWD20931.1"/>
    <property type="molecule type" value="Genomic_DNA"/>
</dbReference>
<evidence type="ECO:0000313" key="2">
    <source>
        <dbReference type="EMBL" id="WWD20931.1"/>
    </source>
</evidence>
<organism evidence="2 3">
    <name type="scientific">Kwoniella shandongensis</name>
    <dbReference type="NCBI Taxonomy" id="1734106"/>
    <lineage>
        <taxon>Eukaryota</taxon>
        <taxon>Fungi</taxon>
        <taxon>Dikarya</taxon>
        <taxon>Basidiomycota</taxon>
        <taxon>Agaricomycotina</taxon>
        <taxon>Tremellomycetes</taxon>
        <taxon>Tremellales</taxon>
        <taxon>Cryptococcaceae</taxon>
        <taxon>Kwoniella</taxon>
    </lineage>
</organism>